<evidence type="ECO:0000256" key="16">
    <source>
        <dbReference type="ARBA" id="ARBA00023209"/>
    </source>
</evidence>
<organism evidence="20">
    <name type="scientific">uncultured Chloroflexota bacterium</name>
    <dbReference type="NCBI Taxonomy" id="166587"/>
    <lineage>
        <taxon>Bacteria</taxon>
        <taxon>Bacillati</taxon>
        <taxon>Chloroflexota</taxon>
        <taxon>environmental samples</taxon>
    </lineage>
</organism>
<feature type="transmembrane region" description="Helical" evidence="19">
    <location>
        <begin position="61"/>
        <end position="80"/>
    </location>
</feature>
<evidence type="ECO:0000256" key="10">
    <source>
        <dbReference type="ARBA" id="ARBA00022679"/>
    </source>
</evidence>
<comment type="pathway">
    <text evidence="3 18">Phospholipid metabolism; CDP-diacylglycerol biosynthesis; CDP-diacylglycerol from sn-glycerol 3-phosphate: step 3/3.</text>
</comment>
<keyword evidence="17" id="KW-1208">Phospholipid metabolism</keyword>
<comment type="similarity">
    <text evidence="5 18">Belongs to the CDS family.</text>
</comment>
<evidence type="ECO:0000256" key="14">
    <source>
        <dbReference type="ARBA" id="ARBA00023098"/>
    </source>
</evidence>
<evidence type="ECO:0000256" key="9">
    <source>
        <dbReference type="ARBA" id="ARBA00022516"/>
    </source>
</evidence>
<evidence type="ECO:0000256" key="17">
    <source>
        <dbReference type="ARBA" id="ARBA00023264"/>
    </source>
</evidence>
<dbReference type="GO" id="GO:0016024">
    <property type="term" value="P:CDP-diacylglycerol biosynthetic process"/>
    <property type="evidence" value="ECO:0007669"/>
    <property type="project" value="UniProtKB-UniPathway"/>
</dbReference>
<keyword evidence="12 18" id="KW-0548">Nucleotidyltransferase</keyword>
<dbReference type="InterPro" id="IPR000374">
    <property type="entry name" value="PC_trans"/>
</dbReference>
<keyword evidence="9" id="KW-0444">Lipid biosynthesis</keyword>
<evidence type="ECO:0000256" key="11">
    <source>
        <dbReference type="ARBA" id="ARBA00022692"/>
    </source>
</evidence>
<dbReference type="UniPathway" id="UPA00557">
    <property type="reaction ID" value="UER00614"/>
</dbReference>
<evidence type="ECO:0000256" key="5">
    <source>
        <dbReference type="ARBA" id="ARBA00010185"/>
    </source>
</evidence>
<evidence type="ECO:0000256" key="4">
    <source>
        <dbReference type="ARBA" id="ARBA00005189"/>
    </source>
</evidence>
<dbReference type="EMBL" id="CADCTC010000218">
    <property type="protein sequence ID" value="CAA9284282.1"/>
    <property type="molecule type" value="Genomic_DNA"/>
</dbReference>
<evidence type="ECO:0000256" key="1">
    <source>
        <dbReference type="ARBA" id="ARBA00001698"/>
    </source>
</evidence>
<keyword evidence="8" id="KW-1003">Cell membrane</keyword>
<evidence type="ECO:0000256" key="15">
    <source>
        <dbReference type="ARBA" id="ARBA00023136"/>
    </source>
</evidence>
<dbReference type="PANTHER" id="PTHR46382">
    <property type="entry name" value="PHOSPHATIDATE CYTIDYLYLTRANSFERASE"/>
    <property type="match status" value="1"/>
</dbReference>
<protein>
    <recommendedName>
        <fullName evidence="7 18">Phosphatidate cytidylyltransferase</fullName>
        <ecNumber evidence="6 18">2.7.7.41</ecNumber>
    </recommendedName>
</protein>
<dbReference type="PANTHER" id="PTHR46382:SF1">
    <property type="entry name" value="PHOSPHATIDATE CYTIDYLYLTRANSFERASE"/>
    <property type="match status" value="1"/>
</dbReference>
<evidence type="ECO:0000256" key="7">
    <source>
        <dbReference type="ARBA" id="ARBA00019373"/>
    </source>
</evidence>
<evidence type="ECO:0000256" key="19">
    <source>
        <dbReference type="SAM" id="Phobius"/>
    </source>
</evidence>
<comment type="subcellular location">
    <subcellularLocation>
        <location evidence="2">Cell membrane</location>
        <topology evidence="2">Multi-pass membrane protein</topology>
    </subcellularLocation>
</comment>
<keyword evidence="13 19" id="KW-1133">Transmembrane helix</keyword>
<feature type="transmembrane region" description="Helical" evidence="19">
    <location>
        <begin position="215"/>
        <end position="234"/>
    </location>
</feature>
<feature type="transmembrane region" description="Helical" evidence="19">
    <location>
        <begin position="254"/>
        <end position="274"/>
    </location>
</feature>
<dbReference type="EC" id="2.7.7.41" evidence="6 18"/>
<name>A0A6J4JQC8_9CHLR</name>
<proteinExistence type="inferred from homology"/>
<dbReference type="AlphaFoldDB" id="A0A6J4JQC8"/>
<evidence type="ECO:0000256" key="13">
    <source>
        <dbReference type="ARBA" id="ARBA00022989"/>
    </source>
</evidence>
<feature type="transmembrane region" description="Helical" evidence="19">
    <location>
        <begin position="27"/>
        <end position="49"/>
    </location>
</feature>
<evidence type="ECO:0000313" key="20">
    <source>
        <dbReference type="EMBL" id="CAA9284282.1"/>
    </source>
</evidence>
<dbReference type="Pfam" id="PF01148">
    <property type="entry name" value="CTP_transf_1"/>
    <property type="match status" value="1"/>
</dbReference>
<gene>
    <name evidence="20" type="ORF">AVDCRST_MAG77-4148</name>
</gene>
<feature type="transmembrane region" description="Helical" evidence="19">
    <location>
        <begin position="176"/>
        <end position="194"/>
    </location>
</feature>
<feature type="transmembrane region" description="Helical" evidence="19">
    <location>
        <begin position="139"/>
        <end position="156"/>
    </location>
</feature>
<comment type="pathway">
    <text evidence="4">Lipid metabolism.</text>
</comment>
<evidence type="ECO:0000256" key="12">
    <source>
        <dbReference type="ARBA" id="ARBA00022695"/>
    </source>
</evidence>
<dbReference type="PROSITE" id="PS01315">
    <property type="entry name" value="CDS"/>
    <property type="match status" value="1"/>
</dbReference>
<keyword evidence="10 18" id="KW-0808">Transferase</keyword>
<keyword evidence="14" id="KW-0443">Lipid metabolism</keyword>
<dbReference type="GO" id="GO:0005886">
    <property type="term" value="C:plasma membrane"/>
    <property type="evidence" value="ECO:0007669"/>
    <property type="project" value="UniProtKB-SubCell"/>
</dbReference>
<dbReference type="GO" id="GO:0004605">
    <property type="term" value="F:phosphatidate cytidylyltransferase activity"/>
    <property type="evidence" value="ECO:0007669"/>
    <property type="project" value="UniProtKB-EC"/>
</dbReference>
<feature type="transmembrane region" description="Helical" evidence="19">
    <location>
        <begin position="111"/>
        <end position="130"/>
    </location>
</feature>
<accession>A0A6J4JQC8</accession>
<keyword evidence="11 18" id="KW-0812">Transmembrane</keyword>
<evidence type="ECO:0000256" key="6">
    <source>
        <dbReference type="ARBA" id="ARBA00012487"/>
    </source>
</evidence>
<keyword evidence="16" id="KW-0594">Phospholipid biosynthesis</keyword>
<comment type="catalytic activity">
    <reaction evidence="1 18">
        <text>a 1,2-diacyl-sn-glycero-3-phosphate + CTP + H(+) = a CDP-1,2-diacyl-sn-glycerol + diphosphate</text>
        <dbReference type="Rhea" id="RHEA:16229"/>
        <dbReference type="ChEBI" id="CHEBI:15378"/>
        <dbReference type="ChEBI" id="CHEBI:33019"/>
        <dbReference type="ChEBI" id="CHEBI:37563"/>
        <dbReference type="ChEBI" id="CHEBI:58332"/>
        <dbReference type="ChEBI" id="CHEBI:58608"/>
        <dbReference type="EC" id="2.7.7.41"/>
    </reaction>
</comment>
<evidence type="ECO:0000256" key="3">
    <source>
        <dbReference type="ARBA" id="ARBA00005119"/>
    </source>
</evidence>
<feature type="transmembrane region" description="Helical" evidence="19">
    <location>
        <begin position="303"/>
        <end position="320"/>
    </location>
</feature>
<sequence length="321" mass="34294">MTAEQSRGGVLARRVAAALVIAPPVVLGAWAGGGWFLLGTSVITFLALREFYQLSRRPGRRLMEPLGFMLAFGILLGNGGRDLVTEGLPRMGGFPGGGAVEALLAPDRFAYLARFSVAAAVIVPLVALLFERTDMRGRLVGWALTLAGTLYVAWLISHFQTLRLVGDAALDTGRGWVFYTLAATWCFDSGAYLFGSRFGRHKFMPHISPKKTWEGNIGGFVLCLLATVVARTPLPDGTPLLADPLGWSALPIPLWHVPLLALAMSAAAAAGDLAESMIKREAGAKDASELIPGHGGMLDRVDSLLFTVVLVYYYAVAIAIL</sequence>
<evidence type="ECO:0000256" key="8">
    <source>
        <dbReference type="ARBA" id="ARBA00022475"/>
    </source>
</evidence>
<reference evidence="20" key="1">
    <citation type="submission" date="2020-02" db="EMBL/GenBank/DDBJ databases">
        <authorList>
            <person name="Meier V. D."/>
        </authorList>
    </citation>
    <scope>NUCLEOTIDE SEQUENCE</scope>
    <source>
        <strain evidence="20">AVDCRST_MAG77</strain>
    </source>
</reference>
<keyword evidence="15 19" id="KW-0472">Membrane</keyword>
<evidence type="ECO:0000256" key="18">
    <source>
        <dbReference type="RuleBase" id="RU003938"/>
    </source>
</evidence>
<evidence type="ECO:0000256" key="2">
    <source>
        <dbReference type="ARBA" id="ARBA00004651"/>
    </source>
</evidence>